<evidence type="ECO:0000313" key="7">
    <source>
        <dbReference type="EMBL" id="KAK4875338.1"/>
    </source>
</evidence>
<dbReference type="GO" id="GO:0005778">
    <property type="term" value="C:peroxisomal membrane"/>
    <property type="evidence" value="ECO:0007669"/>
    <property type="project" value="TreeGrafter"/>
</dbReference>
<evidence type="ECO:0000313" key="8">
    <source>
        <dbReference type="Proteomes" id="UP001353858"/>
    </source>
</evidence>
<dbReference type="Pfam" id="PF04117">
    <property type="entry name" value="Mpv17_PMP22"/>
    <property type="match status" value="1"/>
</dbReference>
<comment type="caution">
    <text evidence="6">Lacks conserved residue(s) required for the propagation of feature annotation.</text>
</comment>
<organism evidence="7 8">
    <name type="scientific">Aquatica leii</name>
    <dbReference type="NCBI Taxonomy" id="1421715"/>
    <lineage>
        <taxon>Eukaryota</taxon>
        <taxon>Metazoa</taxon>
        <taxon>Ecdysozoa</taxon>
        <taxon>Arthropoda</taxon>
        <taxon>Hexapoda</taxon>
        <taxon>Insecta</taxon>
        <taxon>Pterygota</taxon>
        <taxon>Neoptera</taxon>
        <taxon>Endopterygota</taxon>
        <taxon>Coleoptera</taxon>
        <taxon>Polyphaga</taxon>
        <taxon>Elateriformia</taxon>
        <taxon>Elateroidea</taxon>
        <taxon>Lampyridae</taxon>
        <taxon>Luciolinae</taxon>
        <taxon>Aquatica</taxon>
    </lineage>
</organism>
<protein>
    <recommendedName>
        <fullName evidence="9">Peroxisomal membrane protein 2</fullName>
    </recommendedName>
</protein>
<gene>
    <name evidence="7" type="ORF">RN001_011760</name>
</gene>
<keyword evidence="3 6" id="KW-0812">Transmembrane</keyword>
<evidence type="ECO:0000256" key="2">
    <source>
        <dbReference type="ARBA" id="ARBA00006824"/>
    </source>
</evidence>
<keyword evidence="5 6" id="KW-0472">Membrane</keyword>
<evidence type="ECO:0000256" key="1">
    <source>
        <dbReference type="ARBA" id="ARBA00004141"/>
    </source>
</evidence>
<accession>A0AAN7SM58</accession>
<keyword evidence="8" id="KW-1185">Reference proteome</keyword>
<sequence>MILSKPIYDFLGFYFEQLFYNPVKTKAISCCLVAAAGNLTSQYISGAKCISQESLLAYTLYGLLFGGTIPHYFYGALEGLIVEQHTSAVLKKLLVERLIFTPLYNAFTLYMLARFEKKSHNDALQQLKDLYWPILSSSWKYLTIIQFLNLKFVPPILRVLIVNLVGFFWTIYLANKRRQAELRSNR</sequence>
<comment type="similarity">
    <text evidence="2 6">Belongs to the peroxisomal membrane protein PXMP2/4 family.</text>
</comment>
<comment type="caution">
    <text evidence="7">The sequence shown here is derived from an EMBL/GenBank/DDBJ whole genome shotgun (WGS) entry which is preliminary data.</text>
</comment>
<dbReference type="PANTHER" id="PTHR11266">
    <property type="entry name" value="PEROXISOMAL MEMBRANE PROTEIN 2, PXMP2 MPV17"/>
    <property type="match status" value="1"/>
</dbReference>
<dbReference type="PANTHER" id="PTHR11266:SF80">
    <property type="entry name" value="PEROXISOMAL MEMBRANE PROTEIN 2"/>
    <property type="match status" value="1"/>
</dbReference>
<name>A0AAN7SM58_9COLE</name>
<evidence type="ECO:0008006" key="9">
    <source>
        <dbReference type="Google" id="ProtNLM"/>
    </source>
</evidence>
<evidence type="ECO:0000256" key="4">
    <source>
        <dbReference type="ARBA" id="ARBA00022989"/>
    </source>
</evidence>
<dbReference type="EMBL" id="JARPUR010000005">
    <property type="protein sequence ID" value="KAK4875338.1"/>
    <property type="molecule type" value="Genomic_DNA"/>
</dbReference>
<keyword evidence="4 6" id="KW-1133">Transmembrane helix</keyword>
<dbReference type="InterPro" id="IPR007248">
    <property type="entry name" value="Mpv17_PMP22"/>
</dbReference>
<reference evidence="8" key="1">
    <citation type="submission" date="2023-01" db="EMBL/GenBank/DDBJ databases">
        <title>Key to firefly adult light organ development and bioluminescence: homeobox transcription factors regulate luciferase expression and transportation to peroxisome.</title>
        <authorList>
            <person name="Fu X."/>
        </authorList>
    </citation>
    <scope>NUCLEOTIDE SEQUENCE [LARGE SCALE GENOMIC DNA]</scope>
</reference>
<feature type="transmembrane region" description="Helical" evidence="6">
    <location>
        <begin position="156"/>
        <end position="174"/>
    </location>
</feature>
<evidence type="ECO:0000256" key="3">
    <source>
        <dbReference type="ARBA" id="ARBA00022692"/>
    </source>
</evidence>
<evidence type="ECO:0000256" key="6">
    <source>
        <dbReference type="RuleBase" id="RU363053"/>
    </source>
</evidence>
<comment type="subcellular location">
    <subcellularLocation>
        <location evidence="1">Membrane</location>
        <topology evidence="1">Multi-pass membrane protein</topology>
    </subcellularLocation>
</comment>
<proteinExistence type="inferred from homology"/>
<dbReference type="Proteomes" id="UP001353858">
    <property type="component" value="Unassembled WGS sequence"/>
</dbReference>
<evidence type="ECO:0000256" key="5">
    <source>
        <dbReference type="ARBA" id="ARBA00023136"/>
    </source>
</evidence>
<dbReference type="AlphaFoldDB" id="A0AAN7SM58"/>